<gene>
    <name evidence="1" type="ORF">UFOPK2761_01858</name>
</gene>
<evidence type="ECO:0000313" key="1">
    <source>
        <dbReference type="EMBL" id="CAB4749094.1"/>
    </source>
</evidence>
<accession>A0A6J6TQT1</accession>
<name>A0A6J6TQT1_9ZZZZ</name>
<dbReference type="AlphaFoldDB" id="A0A6J6TQT1"/>
<proteinExistence type="predicted"/>
<reference evidence="1" key="1">
    <citation type="submission" date="2020-05" db="EMBL/GenBank/DDBJ databases">
        <authorList>
            <person name="Chiriac C."/>
            <person name="Salcher M."/>
            <person name="Ghai R."/>
            <person name="Kavagutti S V."/>
        </authorList>
    </citation>
    <scope>NUCLEOTIDE SEQUENCE</scope>
</reference>
<sequence>MDFSKDVSGDARATAARLDFERTATRVERVDPATSARARLQAMSLGRELRARRRPPESYAVELESLTDQLRRVLDGPGAPLAAVPAGAPS</sequence>
<protein>
    <submittedName>
        <fullName evidence="1">Unannotated protein</fullName>
    </submittedName>
</protein>
<organism evidence="1">
    <name type="scientific">freshwater metagenome</name>
    <dbReference type="NCBI Taxonomy" id="449393"/>
    <lineage>
        <taxon>unclassified sequences</taxon>
        <taxon>metagenomes</taxon>
        <taxon>ecological metagenomes</taxon>
    </lineage>
</organism>
<dbReference type="EMBL" id="CAEZYQ010000013">
    <property type="protein sequence ID" value="CAB4749094.1"/>
    <property type="molecule type" value="Genomic_DNA"/>
</dbReference>